<sequence>MQIDKDNILLFRKLYPYYEKKRSSKLYQAVLGIGGNIGNVPRRFNHLFYYFKKSPFVDIVETTPILKNPPFGYLNQSDFYNSVIVITTNLQPKALLRYILASEKRFGRKRSFKDAPRTLDIDMIFYENRVIESRDLILPHPHWHKRDSVLIPLKYLKSKI</sequence>
<evidence type="ECO:0000256" key="6">
    <source>
        <dbReference type="ARBA" id="ARBA00022840"/>
    </source>
</evidence>
<evidence type="ECO:0000259" key="8">
    <source>
        <dbReference type="PROSITE" id="PS00794"/>
    </source>
</evidence>
<dbReference type="Pfam" id="PF01288">
    <property type="entry name" value="HPPK"/>
    <property type="match status" value="1"/>
</dbReference>
<keyword evidence="6" id="KW-0067">ATP-binding</keyword>
<dbReference type="PANTHER" id="PTHR43071:SF1">
    <property type="entry name" value="2-AMINO-4-HYDROXY-6-HYDROXYMETHYLDIHYDROPTERIDINE PYROPHOSPHOKINASE"/>
    <property type="match status" value="1"/>
</dbReference>
<dbReference type="GO" id="GO:0046656">
    <property type="term" value="P:folic acid biosynthetic process"/>
    <property type="evidence" value="ECO:0007669"/>
    <property type="project" value="UniProtKB-KW"/>
</dbReference>
<reference evidence="9" key="1">
    <citation type="submission" date="2016-10" db="EMBL/GenBank/DDBJ databases">
        <authorList>
            <person name="de Groot N.N."/>
        </authorList>
    </citation>
    <scope>NUCLEOTIDE SEQUENCE</scope>
</reference>
<keyword evidence="4" id="KW-0547">Nucleotide-binding</keyword>
<evidence type="ECO:0000256" key="1">
    <source>
        <dbReference type="ARBA" id="ARBA00005051"/>
    </source>
</evidence>
<evidence type="ECO:0000256" key="4">
    <source>
        <dbReference type="ARBA" id="ARBA00022741"/>
    </source>
</evidence>
<keyword evidence="5 9" id="KW-0418">Kinase</keyword>
<dbReference type="SUPFAM" id="SSF55083">
    <property type="entry name" value="6-hydroxymethyl-7,8-dihydropterin pyrophosphokinase, HPPK"/>
    <property type="match status" value="1"/>
</dbReference>
<dbReference type="InterPro" id="IPR035907">
    <property type="entry name" value="Hppk_sf"/>
</dbReference>
<dbReference type="AlphaFoldDB" id="A0A1W1BZI3"/>
<protein>
    <recommendedName>
        <fullName evidence="2">2-amino-4-hydroxy-6-hydroxymethyldihydropteridine diphosphokinase</fullName>
        <ecNumber evidence="2">2.7.6.3</ecNumber>
    </recommendedName>
</protein>
<dbReference type="GO" id="GO:0046654">
    <property type="term" value="P:tetrahydrofolate biosynthetic process"/>
    <property type="evidence" value="ECO:0007669"/>
    <property type="project" value="UniProtKB-UniPathway"/>
</dbReference>
<accession>A0A1W1BZI3</accession>
<name>A0A1W1BZI3_9ZZZZ</name>
<evidence type="ECO:0000256" key="3">
    <source>
        <dbReference type="ARBA" id="ARBA00022679"/>
    </source>
</evidence>
<dbReference type="UniPathway" id="UPA00077">
    <property type="reaction ID" value="UER00155"/>
</dbReference>
<dbReference type="EMBL" id="FPHE01000088">
    <property type="protein sequence ID" value="SFV59010.1"/>
    <property type="molecule type" value="Genomic_DNA"/>
</dbReference>
<keyword evidence="7" id="KW-0289">Folate biosynthesis</keyword>
<dbReference type="PANTHER" id="PTHR43071">
    <property type="entry name" value="2-AMINO-4-HYDROXY-6-HYDROXYMETHYLDIHYDROPTERIDINE PYROPHOSPHOKINASE"/>
    <property type="match status" value="1"/>
</dbReference>
<evidence type="ECO:0000256" key="7">
    <source>
        <dbReference type="ARBA" id="ARBA00022909"/>
    </source>
</evidence>
<evidence type="ECO:0000313" key="9">
    <source>
        <dbReference type="EMBL" id="SFV59010.1"/>
    </source>
</evidence>
<dbReference type="GO" id="GO:0016301">
    <property type="term" value="F:kinase activity"/>
    <property type="evidence" value="ECO:0007669"/>
    <property type="project" value="UniProtKB-KW"/>
</dbReference>
<keyword evidence="3 9" id="KW-0808">Transferase</keyword>
<comment type="pathway">
    <text evidence="1">Cofactor biosynthesis; tetrahydrofolate biosynthesis; 2-amino-4-hydroxy-6-hydroxymethyl-7,8-dihydropteridine diphosphate from 7,8-dihydroneopterin triphosphate: step 4/4.</text>
</comment>
<dbReference type="PROSITE" id="PS00794">
    <property type="entry name" value="HPPK"/>
    <property type="match status" value="1"/>
</dbReference>
<proteinExistence type="predicted"/>
<evidence type="ECO:0000256" key="5">
    <source>
        <dbReference type="ARBA" id="ARBA00022777"/>
    </source>
</evidence>
<evidence type="ECO:0000256" key="2">
    <source>
        <dbReference type="ARBA" id="ARBA00013253"/>
    </source>
</evidence>
<dbReference type="NCBIfam" id="TIGR01498">
    <property type="entry name" value="folK"/>
    <property type="match status" value="1"/>
</dbReference>
<gene>
    <name evidence="9" type="ORF">MNB_SV-12-1269</name>
</gene>
<feature type="domain" description="7,8-dihydro-6-hydroxymethylpterin-pyrophosphokinase" evidence="8">
    <location>
        <begin position="113"/>
        <end position="124"/>
    </location>
</feature>
<dbReference type="InterPro" id="IPR000550">
    <property type="entry name" value="Hppk"/>
</dbReference>
<dbReference type="EC" id="2.7.6.3" evidence="2"/>
<dbReference type="GO" id="GO:0005524">
    <property type="term" value="F:ATP binding"/>
    <property type="evidence" value="ECO:0007669"/>
    <property type="project" value="UniProtKB-KW"/>
</dbReference>
<organism evidence="9">
    <name type="scientific">hydrothermal vent metagenome</name>
    <dbReference type="NCBI Taxonomy" id="652676"/>
    <lineage>
        <taxon>unclassified sequences</taxon>
        <taxon>metagenomes</taxon>
        <taxon>ecological metagenomes</taxon>
    </lineage>
</organism>
<dbReference type="GO" id="GO:0003848">
    <property type="term" value="F:2-amino-4-hydroxy-6-hydroxymethyldihydropteridine diphosphokinase activity"/>
    <property type="evidence" value="ECO:0007669"/>
    <property type="project" value="UniProtKB-EC"/>
</dbReference>
<dbReference type="Gene3D" id="3.30.70.560">
    <property type="entry name" value="7,8-Dihydro-6-hydroxymethylpterin-pyrophosphokinase HPPK"/>
    <property type="match status" value="1"/>
</dbReference>
<dbReference type="CDD" id="cd00483">
    <property type="entry name" value="HPPK"/>
    <property type="match status" value="1"/>
</dbReference>